<comment type="caution">
    <text evidence="1">The sequence shown here is derived from an EMBL/GenBank/DDBJ whole genome shotgun (WGS) entry which is preliminary data.</text>
</comment>
<gene>
    <name evidence="1" type="ORF">AB2Z07_16220</name>
</gene>
<protein>
    <submittedName>
        <fullName evidence="1">Uncharacterized protein</fullName>
    </submittedName>
</protein>
<sequence>MSTFPKIEAMLLEIRQALGLKGYQTKKKDKFASARYSLTTHQQMLDEVMLGIFTQLELDEDAVGDLRGNMQGFADAYKEVELNTWTFAATKRQIVWMLLGYFYVPGTARHVSFWNIHSVLDKGMPGGRFWYLPETCKIDGSPKLILPIAQVVDWLLDMLGMPLEEFADQQSEHINGGHESLRRSLYNWRNKTTIQLGTIGKYFSDDAKLNFKGAFSHDECATPAEKFSAAIEFVKYKGLTADKLRTEIPMTAPGRLERILTLQADEDEQGVFVECLVDRYSPPSPRVIRRRLLIARAMQSGYIRLLNYFCPNVEPTCANSEQNKLVQLIAIYKYIYNLAIDANRCCGHQGEYAENEWFEANLSNLGKAGLFLLILPSCRATANLELAMLLTRCFEDVQPGEELEDHVLFDAETMQFCSPQSLGRIVASVDEEKSAEDLIEQMRRSSPWRALQKENRFTVVRQVVQSEKLPTHLKEVSIKRLRELARTPSEAVQPILYELSGHLNNERKSWTQKSYGKVSELLKEAEASEGYELWRAAILQYKGKHLLACNDFVAASELFIEALDVSYKQNCGTLHGEIARECFATLLASGKLCNNNQEKYYREMLWSGMFESFKIPTIEEVTVWAEKYFWKTLYKPYYGFKKIEPKVA</sequence>
<name>A0ABV4JWG3_9BACT</name>
<keyword evidence="2" id="KW-1185">Reference proteome</keyword>
<proteinExistence type="predicted"/>
<organism evidence="1 2">
    <name type="scientific">Halodesulfovibrio aestuarii</name>
    <dbReference type="NCBI Taxonomy" id="126333"/>
    <lineage>
        <taxon>Bacteria</taxon>
        <taxon>Pseudomonadati</taxon>
        <taxon>Thermodesulfobacteriota</taxon>
        <taxon>Desulfovibrionia</taxon>
        <taxon>Desulfovibrionales</taxon>
        <taxon>Desulfovibrionaceae</taxon>
        <taxon>Halodesulfovibrio</taxon>
    </lineage>
</organism>
<reference evidence="1 2" key="1">
    <citation type="submission" date="2024-07" db="EMBL/GenBank/DDBJ databases">
        <title>Active virus-host system and metabolic interactions in a Lokiarchaeon culture.</title>
        <authorList>
            <person name="Ponce Toledo R.I."/>
            <person name="Rodrigues Oliveira T."/>
            <person name="Schleper C."/>
        </authorList>
    </citation>
    <scope>NUCLEOTIDE SEQUENCE [LARGE SCALE GENOMIC DNA]</scope>
    <source>
        <strain evidence="1 2">B35</strain>
    </source>
</reference>
<evidence type="ECO:0000313" key="2">
    <source>
        <dbReference type="Proteomes" id="UP001568358"/>
    </source>
</evidence>
<evidence type="ECO:0000313" key="1">
    <source>
        <dbReference type="EMBL" id="MEZ6855022.1"/>
    </source>
</evidence>
<accession>A0ABV4JWG3</accession>
<dbReference type="EMBL" id="JBFSOO010000019">
    <property type="protein sequence ID" value="MEZ6855022.1"/>
    <property type="molecule type" value="Genomic_DNA"/>
</dbReference>
<dbReference type="RefSeq" id="WP_371151226.1">
    <property type="nucleotide sequence ID" value="NZ_JBFSOO010000019.1"/>
</dbReference>
<dbReference type="Proteomes" id="UP001568358">
    <property type="component" value="Unassembled WGS sequence"/>
</dbReference>